<dbReference type="RefSeq" id="XP_040698095.1">
    <property type="nucleotide sequence ID" value="XM_040842959.1"/>
</dbReference>
<reference evidence="4" key="1">
    <citation type="journal article" date="2017" name="Genome Biol.">
        <title>Comparative genomics reveals high biological diversity and specific adaptations in the industrially and medically important fungal genus Aspergillus.</title>
        <authorList>
            <person name="de Vries R.P."/>
            <person name="Riley R."/>
            <person name="Wiebenga A."/>
            <person name="Aguilar-Osorio G."/>
            <person name="Amillis S."/>
            <person name="Uchima C.A."/>
            <person name="Anderluh G."/>
            <person name="Asadollahi M."/>
            <person name="Askin M."/>
            <person name="Barry K."/>
            <person name="Battaglia E."/>
            <person name="Bayram O."/>
            <person name="Benocci T."/>
            <person name="Braus-Stromeyer S.A."/>
            <person name="Caldana C."/>
            <person name="Canovas D."/>
            <person name="Cerqueira G.C."/>
            <person name="Chen F."/>
            <person name="Chen W."/>
            <person name="Choi C."/>
            <person name="Clum A."/>
            <person name="Dos Santos R.A."/>
            <person name="Damasio A.R."/>
            <person name="Diallinas G."/>
            <person name="Emri T."/>
            <person name="Fekete E."/>
            <person name="Flipphi M."/>
            <person name="Freyberg S."/>
            <person name="Gallo A."/>
            <person name="Gournas C."/>
            <person name="Habgood R."/>
            <person name="Hainaut M."/>
            <person name="Harispe M.L."/>
            <person name="Henrissat B."/>
            <person name="Hilden K.S."/>
            <person name="Hope R."/>
            <person name="Hossain A."/>
            <person name="Karabika E."/>
            <person name="Karaffa L."/>
            <person name="Karanyi Z."/>
            <person name="Krasevec N."/>
            <person name="Kuo A."/>
            <person name="Kusch H."/>
            <person name="LaButti K."/>
            <person name="Lagendijk E.L."/>
            <person name="Lapidus A."/>
            <person name="Levasseur A."/>
            <person name="Lindquist E."/>
            <person name="Lipzen A."/>
            <person name="Logrieco A.F."/>
            <person name="MacCabe A."/>
            <person name="Maekelae M.R."/>
            <person name="Malavazi I."/>
            <person name="Melin P."/>
            <person name="Meyer V."/>
            <person name="Mielnichuk N."/>
            <person name="Miskei M."/>
            <person name="Molnar A.P."/>
            <person name="Mule G."/>
            <person name="Ngan C.Y."/>
            <person name="Orejas M."/>
            <person name="Orosz E."/>
            <person name="Ouedraogo J.P."/>
            <person name="Overkamp K.M."/>
            <person name="Park H.-S."/>
            <person name="Perrone G."/>
            <person name="Piumi F."/>
            <person name="Punt P.J."/>
            <person name="Ram A.F."/>
            <person name="Ramon A."/>
            <person name="Rauscher S."/>
            <person name="Record E."/>
            <person name="Riano-Pachon D.M."/>
            <person name="Robert V."/>
            <person name="Roehrig J."/>
            <person name="Ruller R."/>
            <person name="Salamov A."/>
            <person name="Salih N.S."/>
            <person name="Samson R.A."/>
            <person name="Sandor E."/>
            <person name="Sanguinetti M."/>
            <person name="Schuetze T."/>
            <person name="Sepcic K."/>
            <person name="Shelest E."/>
            <person name="Sherlock G."/>
            <person name="Sophianopoulou V."/>
            <person name="Squina F.M."/>
            <person name="Sun H."/>
            <person name="Susca A."/>
            <person name="Todd R.B."/>
            <person name="Tsang A."/>
            <person name="Unkles S.E."/>
            <person name="van de Wiele N."/>
            <person name="van Rossen-Uffink D."/>
            <person name="Oliveira J.V."/>
            <person name="Vesth T.C."/>
            <person name="Visser J."/>
            <person name="Yu J.-H."/>
            <person name="Zhou M."/>
            <person name="Andersen M.R."/>
            <person name="Archer D.B."/>
            <person name="Baker S.E."/>
            <person name="Benoit I."/>
            <person name="Brakhage A.A."/>
            <person name="Braus G.H."/>
            <person name="Fischer R."/>
            <person name="Frisvad J.C."/>
            <person name="Goldman G.H."/>
            <person name="Houbraken J."/>
            <person name="Oakley B."/>
            <person name="Pocsi I."/>
            <person name="Scazzocchio C."/>
            <person name="Seiboth B."/>
            <person name="vanKuyk P.A."/>
            <person name="Wortman J."/>
            <person name="Dyer P.S."/>
            <person name="Grigoriev I.V."/>
        </authorList>
    </citation>
    <scope>NUCLEOTIDE SEQUENCE [LARGE SCALE GENOMIC DNA]</scope>
    <source>
        <strain evidence="4">CBS 593.65</strain>
    </source>
</reference>
<keyword evidence="2" id="KW-1133">Transmembrane helix</keyword>
<feature type="compositionally biased region" description="Acidic residues" evidence="1">
    <location>
        <begin position="794"/>
        <end position="805"/>
    </location>
</feature>
<feature type="region of interest" description="Disordered" evidence="1">
    <location>
        <begin position="783"/>
        <end position="824"/>
    </location>
</feature>
<feature type="transmembrane region" description="Helical" evidence="2">
    <location>
        <begin position="83"/>
        <end position="103"/>
    </location>
</feature>
<protein>
    <submittedName>
        <fullName evidence="3">Uncharacterized protein</fullName>
    </submittedName>
</protein>
<dbReference type="EMBL" id="KV878595">
    <property type="protein sequence ID" value="OJJ54289.1"/>
    <property type="molecule type" value="Genomic_DNA"/>
</dbReference>
<feature type="transmembrane region" description="Helical" evidence="2">
    <location>
        <begin position="12"/>
        <end position="35"/>
    </location>
</feature>
<evidence type="ECO:0000313" key="4">
    <source>
        <dbReference type="Proteomes" id="UP000184356"/>
    </source>
</evidence>
<dbReference type="AlphaFoldDB" id="A0A1L9T4F2"/>
<feature type="transmembrane region" description="Helical" evidence="2">
    <location>
        <begin position="701"/>
        <end position="725"/>
    </location>
</feature>
<dbReference type="Proteomes" id="UP000184356">
    <property type="component" value="Unassembled WGS sequence"/>
</dbReference>
<sequence length="824" mass="89460">MELTVAEVSGLIAAGVFLLQVLIPLAIPWALIAFLSNENSILTWTVLGRTLHSSLWPGILSSSSAETAGVPWRIYLTSWGQTILLFVLSIAAICSPLGLYSSIEPAESSTEKPFYYVPDKSAFGYGTPSRSSGPFTRFCGLDVTCPGTTLNQTCETKGLLEVCNNTVYESRIPQDLMTIYHDGAASIGPTVSSIFDIQYRMYRNSTDPYSVLSWYTKPDYRTMSTVLLEDKIKLVEGLITDLQDGGIGFRNHTAPNATLKYGATWTEDILFIEPETECVSLNLSINAVTPPWNFNERYLRNVSLMDEGGFSSLSRTAPAIARTGTVNGQSGFDLRERASKAARVNNYYTMLFLNLTDPDTETITRVDSTQGQRFDLGDAQSNNFTIAFSAIQTNINFGSYFNLTTNHGESFNPHNVTAIDFDTASAACGGTTSQSPSNINSSLIACGLVLGAATRMDGGDDLILDPDTRWRIPLYSCATAMKASVKTVEFQYNGTAFDALKVRSLKPKKYDGGSLPVWGVESLPRQSIDTAPPMWGIIGPNTTTAESTLDHYNISSIAAESLYLPGYMDQNYPLLRGLNSVPSGTGQNLPGVEFYNQALMTAYTINAPGFNPEADYSGARSLALYAKWQRLLQSADGAASIINLVWTDIATNAVVGTKGWGLDSAASSLSLSSTVDSAPVSSTTNVPVTVYGSHIRYQIPYAVPAFITLAVTTVILGLLIALLIMRRTGLKRLRMFLESTTIGRVLSPFVRPDDTPDAHSKDWVKSVGQQKVKITADSIAVDSVPVGHQRPALEPEDESEAEAVEPPERPEVEATKPLTFVNHL</sequence>
<organism evidence="3 4">
    <name type="scientific">Aspergillus sydowii CBS 593.65</name>
    <dbReference type="NCBI Taxonomy" id="1036612"/>
    <lineage>
        <taxon>Eukaryota</taxon>
        <taxon>Fungi</taxon>
        <taxon>Dikarya</taxon>
        <taxon>Ascomycota</taxon>
        <taxon>Pezizomycotina</taxon>
        <taxon>Eurotiomycetes</taxon>
        <taxon>Eurotiomycetidae</taxon>
        <taxon>Eurotiales</taxon>
        <taxon>Aspergillaceae</taxon>
        <taxon>Aspergillus</taxon>
        <taxon>Aspergillus subgen. Nidulantes</taxon>
    </lineage>
</organism>
<keyword evidence="4" id="KW-1185">Reference proteome</keyword>
<evidence type="ECO:0000256" key="1">
    <source>
        <dbReference type="SAM" id="MobiDB-lite"/>
    </source>
</evidence>
<dbReference type="STRING" id="1036612.A0A1L9T4F2"/>
<dbReference type="GeneID" id="63759032"/>
<dbReference type="OrthoDB" id="3034003at2759"/>
<name>A0A1L9T4F2_9EURO</name>
<gene>
    <name evidence="3" type="ORF">ASPSYDRAFT_161116</name>
</gene>
<evidence type="ECO:0000256" key="2">
    <source>
        <dbReference type="SAM" id="Phobius"/>
    </source>
</evidence>
<keyword evidence="2" id="KW-0472">Membrane</keyword>
<keyword evidence="2" id="KW-0812">Transmembrane</keyword>
<evidence type="ECO:0000313" key="3">
    <source>
        <dbReference type="EMBL" id="OJJ54289.1"/>
    </source>
</evidence>
<accession>A0A1L9T4F2</accession>
<proteinExistence type="predicted"/>
<dbReference type="VEuPathDB" id="FungiDB:ASPSYDRAFT_161116"/>